<evidence type="ECO:0000256" key="1">
    <source>
        <dbReference type="ARBA" id="ARBA00004141"/>
    </source>
</evidence>
<evidence type="ECO:0000313" key="7">
    <source>
        <dbReference type="EMBL" id="SDS69163.1"/>
    </source>
</evidence>
<feature type="transmembrane region" description="Helical" evidence="5">
    <location>
        <begin position="239"/>
        <end position="261"/>
    </location>
</feature>
<keyword evidence="8" id="KW-1185">Reference proteome</keyword>
<evidence type="ECO:0000256" key="5">
    <source>
        <dbReference type="SAM" id="Phobius"/>
    </source>
</evidence>
<dbReference type="Proteomes" id="UP000199524">
    <property type="component" value="Chromosome I"/>
</dbReference>
<dbReference type="GO" id="GO:0006874">
    <property type="term" value="P:intracellular calcium ion homeostasis"/>
    <property type="evidence" value="ECO:0007669"/>
    <property type="project" value="TreeGrafter"/>
</dbReference>
<sequence>MTQLPILSLIQLLGGLLLLIIGAELLVRAAVRLAASVRVRPLLIGLTIVAFGSSAPQMAVSLQAAFQENADIAVGSVIGSNIFNTLVTLGLSALIIPLRVSRQLVRLDIPLMIVASLLIFGLAFNEELGRLDGMLMLLIFALYLGLLLRTSQNSQTPHTQAPQTHRRRAPWVSSVFWMLLGLALLTLAGRLLLDAAVEVATELGLSERIIGLTVVAVGTSLPQLATSLIAALRGQRDIAVGNVIGGNLFNLLGVLGVTALIAPEPLSVSPNALSFDLPVMLGVALLCWPVFYSGYRITRAEGLLFLGLYLAYGLHVVWFTTGMPMAVRLEHLMLFFVLPALGAYLLFSTLRAWRRQHS</sequence>
<dbReference type="Pfam" id="PF01699">
    <property type="entry name" value="Na_Ca_ex"/>
    <property type="match status" value="2"/>
</dbReference>
<feature type="transmembrane region" description="Helical" evidence="5">
    <location>
        <begin position="273"/>
        <end position="291"/>
    </location>
</feature>
<dbReference type="Gene3D" id="1.20.1420.30">
    <property type="entry name" value="NCX, central ion-binding region"/>
    <property type="match status" value="1"/>
</dbReference>
<keyword evidence="2 5" id="KW-0812">Transmembrane</keyword>
<feature type="domain" description="Sodium/calcium exchanger membrane region" evidence="6">
    <location>
        <begin position="174"/>
        <end position="316"/>
    </location>
</feature>
<dbReference type="InterPro" id="IPR044880">
    <property type="entry name" value="NCX_ion-bd_dom_sf"/>
</dbReference>
<feature type="transmembrane region" description="Helical" evidence="5">
    <location>
        <begin position="107"/>
        <end position="125"/>
    </location>
</feature>
<proteinExistence type="predicted"/>
<feature type="transmembrane region" description="Helical" evidence="5">
    <location>
        <begin position="209"/>
        <end position="232"/>
    </location>
</feature>
<keyword evidence="4 5" id="KW-0472">Membrane</keyword>
<feature type="transmembrane region" description="Helical" evidence="5">
    <location>
        <begin position="332"/>
        <end position="353"/>
    </location>
</feature>
<feature type="transmembrane region" description="Helical" evidence="5">
    <location>
        <begin position="6"/>
        <end position="27"/>
    </location>
</feature>
<evidence type="ECO:0000256" key="3">
    <source>
        <dbReference type="ARBA" id="ARBA00022989"/>
    </source>
</evidence>
<reference evidence="8" key="1">
    <citation type="submission" date="2016-10" db="EMBL/GenBank/DDBJ databases">
        <authorList>
            <person name="Varghese N."/>
            <person name="Submissions S."/>
        </authorList>
    </citation>
    <scope>NUCLEOTIDE SEQUENCE [LARGE SCALE GENOMIC DNA]</scope>
    <source>
        <strain evidence="8">ATCC 23835</strain>
    </source>
</reference>
<keyword evidence="3 5" id="KW-1133">Transmembrane helix</keyword>
<dbReference type="GO" id="GO:0005262">
    <property type="term" value="F:calcium channel activity"/>
    <property type="evidence" value="ECO:0007669"/>
    <property type="project" value="TreeGrafter"/>
</dbReference>
<dbReference type="NCBIfam" id="TIGR00367">
    <property type="entry name" value="calcium/sodium antiporter"/>
    <property type="match status" value="1"/>
</dbReference>
<evidence type="ECO:0000259" key="6">
    <source>
        <dbReference type="Pfam" id="PF01699"/>
    </source>
</evidence>
<evidence type="ECO:0000256" key="2">
    <source>
        <dbReference type="ARBA" id="ARBA00022692"/>
    </source>
</evidence>
<dbReference type="GO" id="GO:0005886">
    <property type="term" value="C:plasma membrane"/>
    <property type="evidence" value="ECO:0007669"/>
    <property type="project" value="TreeGrafter"/>
</dbReference>
<dbReference type="EMBL" id="LT629777">
    <property type="protein sequence ID" value="SDS69163.1"/>
    <property type="molecule type" value="Genomic_DNA"/>
</dbReference>
<feature type="transmembrane region" description="Helical" evidence="5">
    <location>
        <begin position="72"/>
        <end position="95"/>
    </location>
</feature>
<feature type="transmembrane region" description="Helical" evidence="5">
    <location>
        <begin position="131"/>
        <end position="148"/>
    </location>
</feature>
<feature type="domain" description="Sodium/calcium exchanger membrane region" evidence="6">
    <location>
        <begin position="8"/>
        <end position="147"/>
    </location>
</feature>
<name>A0A1H1U9X1_9PSED</name>
<dbReference type="GO" id="GO:0008273">
    <property type="term" value="F:calcium, potassium:sodium antiporter activity"/>
    <property type="evidence" value="ECO:0007669"/>
    <property type="project" value="TreeGrafter"/>
</dbReference>
<feature type="transmembrane region" description="Helical" evidence="5">
    <location>
        <begin position="169"/>
        <end position="189"/>
    </location>
</feature>
<dbReference type="InterPro" id="IPR004481">
    <property type="entry name" value="K/Na/Ca-exchanger"/>
</dbReference>
<evidence type="ECO:0000313" key="8">
    <source>
        <dbReference type="Proteomes" id="UP000199524"/>
    </source>
</evidence>
<dbReference type="PANTHER" id="PTHR10846:SF8">
    <property type="entry name" value="INNER MEMBRANE PROTEIN YRBG"/>
    <property type="match status" value="1"/>
</dbReference>
<evidence type="ECO:0000256" key="4">
    <source>
        <dbReference type="ARBA" id="ARBA00023136"/>
    </source>
</evidence>
<organism evidence="7 8">
    <name type="scientific">Pseudomonas asplenii</name>
    <dbReference type="NCBI Taxonomy" id="53407"/>
    <lineage>
        <taxon>Bacteria</taxon>
        <taxon>Pseudomonadati</taxon>
        <taxon>Pseudomonadota</taxon>
        <taxon>Gammaproteobacteria</taxon>
        <taxon>Pseudomonadales</taxon>
        <taxon>Pseudomonadaceae</taxon>
        <taxon>Pseudomonas</taxon>
    </lineage>
</organism>
<comment type="subcellular location">
    <subcellularLocation>
        <location evidence="1">Membrane</location>
        <topology evidence="1">Multi-pass membrane protein</topology>
    </subcellularLocation>
</comment>
<gene>
    <name evidence="7" type="ORF">SAMN05216598_2424</name>
</gene>
<accession>A0A1H1U9X1</accession>
<dbReference type="PANTHER" id="PTHR10846">
    <property type="entry name" value="SODIUM/POTASSIUM/CALCIUM EXCHANGER"/>
    <property type="match status" value="1"/>
</dbReference>
<dbReference type="InterPro" id="IPR004837">
    <property type="entry name" value="NaCa_Exmemb"/>
</dbReference>
<dbReference type="AlphaFoldDB" id="A0A1H1U9X1"/>
<protein>
    <submittedName>
        <fullName evidence="7">Cation:H+ antiporter</fullName>
    </submittedName>
</protein>
<feature type="transmembrane region" description="Helical" evidence="5">
    <location>
        <begin position="303"/>
        <end position="320"/>
    </location>
</feature>
<feature type="transmembrane region" description="Helical" evidence="5">
    <location>
        <begin position="39"/>
        <end position="60"/>
    </location>
</feature>